<evidence type="ECO:0000256" key="4">
    <source>
        <dbReference type="ARBA" id="ARBA00022490"/>
    </source>
</evidence>
<dbReference type="PROSITE" id="PS00617">
    <property type="entry name" value="RECF_1"/>
    <property type="match status" value="1"/>
</dbReference>
<dbReference type="GO" id="GO:0005737">
    <property type="term" value="C:cytoplasm"/>
    <property type="evidence" value="ECO:0007669"/>
    <property type="project" value="UniProtKB-SubCell"/>
</dbReference>
<keyword evidence="7 12" id="KW-0227">DNA damage</keyword>
<keyword evidence="10 12" id="KW-0234">DNA repair</keyword>
<dbReference type="InterPro" id="IPR027417">
    <property type="entry name" value="P-loop_NTPase"/>
</dbReference>
<sequence length="374" mass="41392">MQIHALELTSFRNYGHLSLPLAGKLHLFLGGNGQGKTNLLEAVYLVATGRSMRAGRDEEMIAWGSPEARVRLDAESLRGRYDLRVDLSRRGKRVYVNGSWVRRLGDLLEYFSAVLFVPDDLGLVKGGPEARRRFLDAQLVQALPAYREAFTSFHRVLKQRNRLLEQIASGARSPAGLDEWDDSFVEHAAAVIQRRAEAVSTLSPLAAEAHGKVAGRKALTLRYRPYYMDEGAPDEVGSPEEIRAQVEASLERVRPMEMRRGSSLVGPQRDDLEIALDGRPARLYASQGEQRTVVLACKVAELELVAGYLGEYPVLLLDDVLSELDPARQAAFVDVAIGRTQTLVTSTEASGLPVDLRRSGRSYRVREGQVSPEA</sequence>
<proteinExistence type="inferred from homology"/>
<comment type="similarity">
    <text evidence="2 12 13">Belongs to the RecF family.</text>
</comment>
<comment type="subcellular location">
    <subcellularLocation>
        <location evidence="1 12 13">Cytoplasm</location>
    </subcellularLocation>
</comment>
<organism evidence="15 16">
    <name type="scientific">Limnochorda pilosa</name>
    <dbReference type="NCBI Taxonomy" id="1555112"/>
    <lineage>
        <taxon>Bacteria</taxon>
        <taxon>Bacillati</taxon>
        <taxon>Bacillota</taxon>
        <taxon>Limnochordia</taxon>
        <taxon>Limnochordales</taxon>
        <taxon>Limnochordaceae</taxon>
        <taxon>Limnochorda</taxon>
    </lineage>
</organism>
<evidence type="ECO:0000256" key="3">
    <source>
        <dbReference type="ARBA" id="ARBA00020170"/>
    </source>
</evidence>
<dbReference type="RefSeq" id="WP_068132660.1">
    <property type="nucleotide sequence ID" value="NZ_AP014924.1"/>
</dbReference>
<keyword evidence="16" id="KW-1185">Reference proteome</keyword>
<dbReference type="STRING" id="1555112.LIP_0004"/>
<dbReference type="Proteomes" id="UP000065807">
    <property type="component" value="Chromosome"/>
</dbReference>
<evidence type="ECO:0000256" key="5">
    <source>
        <dbReference type="ARBA" id="ARBA00022705"/>
    </source>
</evidence>
<dbReference type="GO" id="GO:0006302">
    <property type="term" value="P:double-strand break repair"/>
    <property type="evidence" value="ECO:0007669"/>
    <property type="project" value="TreeGrafter"/>
</dbReference>
<dbReference type="Pfam" id="PF02463">
    <property type="entry name" value="SMC_N"/>
    <property type="match status" value="1"/>
</dbReference>
<feature type="binding site" evidence="12">
    <location>
        <begin position="30"/>
        <end position="37"/>
    </location>
    <ligand>
        <name>ATP</name>
        <dbReference type="ChEBI" id="CHEBI:30616"/>
    </ligand>
</feature>
<dbReference type="AlphaFoldDB" id="A0A0K2SFK4"/>
<gene>
    <name evidence="12" type="primary">recF</name>
    <name evidence="15" type="ORF">LIP_0004</name>
</gene>
<protein>
    <recommendedName>
        <fullName evidence="3 12">DNA replication and repair protein RecF</fullName>
    </recommendedName>
</protein>
<evidence type="ECO:0000256" key="6">
    <source>
        <dbReference type="ARBA" id="ARBA00022741"/>
    </source>
</evidence>
<reference evidence="16" key="2">
    <citation type="journal article" date="2016" name="Int. J. Syst. Evol. Microbiol.">
        <title>Complete genome sequence and cell structure of Limnochorda pilosa, a Gram-negative spore-former within the phylum Firmicutes.</title>
        <authorList>
            <person name="Watanabe M."/>
            <person name="Kojima H."/>
            <person name="Fukui M."/>
        </authorList>
    </citation>
    <scope>NUCLEOTIDE SEQUENCE [LARGE SCALE GENOMIC DNA]</scope>
    <source>
        <strain evidence="16">HC45</strain>
    </source>
</reference>
<dbReference type="EMBL" id="AP014924">
    <property type="protein sequence ID" value="BAS25865.1"/>
    <property type="molecule type" value="Genomic_DNA"/>
</dbReference>
<evidence type="ECO:0000256" key="10">
    <source>
        <dbReference type="ARBA" id="ARBA00023204"/>
    </source>
</evidence>
<dbReference type="PROSITE" id="PS00618">
    <property type="entry name" value="RECF_2"/>
    <property type="match status" value="1"/>
</dbReference>
<reference evidence="16" key="1">
    <citation type="submission" date="2015-07" db="EMBL/GenBank/DDBJ databases">
        <title>Complete genome sequence and phylogenetic analysis of Limnochorda pilosa.</title>
        <authorList>
            <person name="Watanabe M."/>
            <person name="Kojima H."/>
            <person name="Fukui M."/>
        </authorList>
    </citation>
    <scope>NUCLEOTIDE SEQUENCE [LARGE SCALE GENOMIC DNA]</scope>
    <source>
        <strain evidence="16">HC45</strain>
    </source>
</reference>
<dbReference type="GO" id="GO:0000731">
    <property type="term" value="P:DNA synthesis involved in DNA repair"/>
    <property type="evidence" value="ECO:0007669"/>
    <property type="project" value="TreeGrafter"/>
</dbReference>
<evidence type="ECO:0000256" key="11">
    <source>
        <dbReference type="ARBA" id="ARBA00023236"/>
    </source>
</evidence>
<dbReference type="HAMAP" id="MF_00365">
    <property type="entry name" value="RecF"/>
    <property type="match status" value="1"/>
</dbReference>
<dbReference type="PANTHER" id="PTHR32182:SF0">
    <property type="entry name" value="DNA REPLICATION AND REPAIR PROTEIN RECF"/>
    <property type="match status" value="1"/>
</dbReference>
<dbReference type="GO" id="GO:0005524">
    <property type="term" value="F:ATP binding"/>
    <property type="evidence" value="ECO:0007669"/>
    <property type="project" value="UniProtKB-UniRule"/>
</dbReference>
<evidence type="ECO:0000256" key="12">
    <source>
        <dbReference type="HAMAP-Rule" id="MF_00365"/>
    </source>
</evidence>
<dbReference type="InterPro" id="IPR001238">
    <property type="entry name" value="DNA-binding_RecF"/>
</dbReference>
<dbReference type="Gene3D" id="3.40.50.300">
    <property type="entry name" value="P-loop containing nucleotide triphosphate hydrolases"/>
    <property type="match status" value="1"/>
</dbReference>
<dbReference type="InterPro" id="IPR003395">
    <property type="entry name" value="RecF/RecN/SMC_N"/>
</dbReference>
<evidence type="ECO:0000256" key="13">
    <source>
        <dbReference type="RuleBase" id="RU000578"/>
    </source>
</evidence>
<comment type="function">
    <text evidence="12 13">The RecF protein is involved in DNA metabolism; it is required for DNA replication and normal SOS inducibility. RecF binds preferentially to single-stranded, linear DNA. It also seems to bind ATP.</text>
</comment>
<evidence type="ECO:0000256" key="9">
    <source>
        <dbReference type="ARBA" id="ARBA00023125"/>
    </source>
</evidence>
<dbReference type="OrthoDB" id="9803889at2"/>
<dbReference type="Gene3D" id="1.20.1050.90">
    <property type="entry name" value="RecF/RecN/SMC, N-terminal domain"/>
    <property type="match status" value="1"/>
</dbReference>
<evidence type="ECO:0000256" key="7">
    <source>
        <dbReference type="ARBA" id="ARBA00022763"/>
    </source>
</evidence>
<dbReference type="GO" id="GO:0006260">
    <property type="term" value="P:DNA replication"/>
    <property type="evidence" value="ECO:0007669"/>
    <property type="project" value="UniProtKB-UniRule"/>
</dbReference>
<keyword evidence="9 12" id="KW-0238">DNA-binding</keyword>
<keyword evidence="8 12" id="KW-0067">ATP-binding</keyword>
<keyword evidence="5 12" id="KW-0235">DNA replication</keyword>
<keyword evidence="11 12" id="KW-0742">SOS response</keyword>
<dbReference type="GO" id="GO:0003697">
    <property type="term" value="F:single-stranded DNA binding"/>
    <property type="evidence" value="ECO:0007669"/>
    <property type="project" value="UniProtKB-UniRule"/>
</dbReference>
<dbReference type="PATRIC" id="fig|1555112.3.peg.4"/>
<name>A0A0K2SFK4_LIMPI</name>
<dbReference type="NCBIfam" id="TIGR00611">
    <property type="entry name" value="recf"/>
    <property type="match status" value="1"/>
</dbReference>
<evidence type="ECO:0000313" key="15">
    <source>
        <dbReference type="EMBL" id="BAS25865.1"/>
    </source>
</evidence>
<evidence type="ECO:0000313" key="16">
    <source>
        <dbReference type="Proteomes" id="UP000065807"/>
    </source>
</evidence>
<evidence type="ECO:0000256" key="1">
    <source>
        <dbReference type="ARBA" id="ARBA00004496"/>
    </source>
</evidence>
<evidence type="ECO:0000256" key="2">
    <source>
        <dbReference type="ARBA" id="ARBA00008016"/>
    </source>
</evidence>
<dbReference type="InterPro" id="IPR018078">
    <property type="entry name" value="DNA-binding_RecF_CS"/>
</dbReference>
<dbReference type="InterPro" id="IPR042174">
    <property type="entry name" value="RecF_2"/>
</dbReference>
<dbReference type="SUPFAM" id="SSF52540">
    <property type="entry name" value="P-loop containing nucleoside triphosphate hydrolases"/>
    <property type="match status" value="1"/>
</dbReference>
<dbReference type="PANTHER" id="PTHR32182">
    <property type="entry name" value="DNA REPLICATION AND REPAIR PROTEIN RECF"/>
    <property type="match status" value="1"/>
</dbReference>
<dbReference type="KEGG" id="lpil:LIP_0004"/>
<feature type="domain" description="RecF/RecN/SMC N-terminal" evidence="14">
    <location>
        <begin position="3"/>
        <end position="348"/>
    </location>
</feature>
<dbReference type="GO" id="GO:0009432">
    <property type="term" value="P:SOS response"/>
    <property type="evidence" value="ECO:0007669"/>
    <property type="project" value="UniProtKB-UniRule"/>
</dbReference>
<evidence type="ECO:0000259" key="14">
    <source>
        <dbReference type="Pfam" id="PF02463"/>
    </source>
</evidence>
<evidence type="ECO:0000256" key="8">
    <source>
        <dbReference type="ARBA" id="ARBA00022840"/>
    </source>
</evidence>
<keyword evidence="6 12" id="KW-0547">Nucleotide-binding</keyword>
<accession>A0A0K2SFK4</accession>
<keyword evidence="4 12" id="KW-0963">Cytoplasm</keyword>